<comment type="caution">
    <text evidence="1">The sequence shown here is derived from an EMBL/GenBank/DDBJ whole genome shotgun (WGS) entry which is preliminary data.</text>
</comment>
<reference evidence="2" key="1">
    <citation type="journal article" date="2019" name="Int. J. Syst. Evol. Microbiol.">
        <title>The Global Catalogue of Microorganisms (GCM) 10K type strain sequencing project: providing services to taxonomists for standard genome sequencing and annotation.</title>
        <authorList>
            <consortium name="The Broad Institute Genomics Platform"/>
            <consortium name="The Broad Institute Genome Sequencing Center for Infectious Disease"/>
            <person name="Wu L."/>
            <person name="Ma J."/>
        </authorList>
    </citation>
    <scope>NUCLEOTIDE SEQUENCE [LARGE SCALE GENOMIC DNA]</scope>
    <source>
        <strain evidence="2">LMG 29894</strain>
    </source>
</reference>
<dbReference type="RefSeq" id="WP_378162590.1">
    <property type="nucleotide sequence ID" value="NZ_JBHSBU010000001.1"/>
</dbReference>
<protein>
    <submittedName>
        <fullName evidence="1">CesT family type III secretion system chaperone</fullName>
    </submittedName>
</protein>
<dbReference type="Proteomes" id="UP001595791">
    <property type="component" value="Unassembled WGS sequence"/>
</dbReference>
<accession>A0ABV8MN78</accession>
<evidence type="ECO:0000313" key="1">
    <source>
        <dbReference type="EMBL" id="MFC4159147.1"/>
    </source>
</evidence>
<dbReference type="Pfam" id="PF05932">
    <property type="entry name" value="CesT"/>
    <property type="match status" value="1"/>
</dbReference>
<organism evidence="1 2">
    <name type="scientific">Chitinimonas lacunae</name>
    <dbReference type="NCBI Taxonomy" id="1963018"/>
    <lineage>
        <taxon>Bacteria</taxon>
        <taxon>Pseudomonadati</taxon>
        <taxon>Pseudomonadota</taxon>
        <taxon>Betaproteobacteria</taxon>
        <taxon>Neisseriales</taxon>
        <taxon>Chitinibacteraceae</taxon>
        <taxon>Chitinimonas</taxon>
    </lineage>
</organism>
<name>A0ABV8MN78_9NEIS</name>
<gene>
    <name evidence="1" type="ORF">ACFOW7_07225</name>
</gene>
<evidence type="ECO:0000313" key="2">
    <source>
        <dbReference type="Proteomes" id="UP001595791"/>
    </source>
</evidence>
<dbReference type="SUPFAM" id="SSF69635">
    <property type="entry name" value="Type III secretory system chaperone-like"/>
    <property type="match status" value="1"/>
</dbReference>
<dbReference type="Gene3D" id="3.30.1460.10">
    <property type="match status" value="1"/>
</dbReference>
<dbReference type="InterPro" id="IPR010261">
    <property type="entry name" value="Tir_chaperone"/>
</dbReference>
<sequence>MNDFPRFTQLTTALAAVLALAELPADEPGICRLTIDGQITVHLFSADDHDLLLAARIGRLAADAPPALLWRLLQANQMDAPEQPFQLSLDQAGELLAWARWPIGLEQAERIADLAFALAELVVRWRGLLAEPEVEEGRETAPAGLALV</sequence>
<proteinExistence type="predicted"/>
<dbReference type="EMBL" id="JBHSBU010000001">
    <property type="protein sequence ID" value="MFC4159147.1"/>
    <property type="molecule type" value="Genomic_DNA"/>
</dbReference>
<keyword evidence="2" id="KW-1185">Reference proteome</keyword>